<accession>A0A5M9MDY6</accession>
<dbReference type="EMBL" id="QUQM01000006">
    <property type="protein sequence ID" value="KAA8645175.1"/>
    <property type="molecule type" value="Genomic_DNA"/>
</dbReference>
<reference evidence="1 2" key="1">
    <citation type="submission" date="2019-08" db="EMBL/GenBank/DDBJ databases">
        <title>The genome sequence of a newly discovered highly antifungal drug resistant Aspergillus species, Aspergillus tanneri NIH 1004.</title>
        <authorList>
            <person name="Mounaud S."/>
            <person name="Singh I."/>
            <person name="Joardar V."/>
            <person name="Pakala S."/>
            <person name="Pakala S."/>
            <person name="Venepally P."/>
            <person name="Chung J.K."/>
            <person name="Losada L."/>
            <person name="Nierman W.C."/>
        </authorList>
    </citation>
    <scope>NUCLEOTIDE SEQUENCE [LARGE SCALE GENOMIC DNA]</scope>
    <source>
        <strain evidence="1 2">NIH1004</strain>
    </source>
</reference>
<dbReference type="GeneID" id="54332094"/>
<protein>
    <submittedName>
        <fullName evidence="1">Uncharacterized protein</fullName>
    </submittedName>
</protein>
<comment type="caution">
    <text evidence="1">The sequence shown here is derived from an EMBL/GenBank/DDBJ whole genome shotgun (WGS) entry which is preliminary data.</text>
</comment>
<evidence type="ECO:0000313" key="2">
    <source>
        <dbReference type="Proteomes" id="UP000324241"/>
    </source>
</evidence>
<dbReference type="PANTHER" id="PTHR37535">
    <property type="entry name" value="FLUG DOMAIN PROTEIN"/>
    <property type="match status" value="1"/>
</dbReference>
<sequence>MPNKPLANFTCVINLDEHDDKEIKRAVLPRTAEQYERSLKIFDKFLKLHPAACSPPDIKTYKGFLEFYARNTTGRVEERPTMETVESFRRDFETALARLRGFCVPKNMSNTLKEYIISDLKTKLSLPDVEMSRDGLSPNDLTILLTQLWCRDFKEYRGQFPDRSRVQLTASILLYCFSSARTGEVHESTARRSLARQKDAGDDNDANLRASAMAACYKNWSMAFQLHAFYEVHKEKVPLFFNLIFFMLPLFSADHAFRHYKSYTEILEKWTPSRPFSELDCETSTGRARGADAFGKEFAVLGCRSGYELNVTARACRRWALMETDKKYSQTAQMKHASHTEARTFGRSYAHPVCEVDSYWNIASRYEHIQNRRSMGVHRNPSLWQSLPAKAEFEFQEREDVMALDTEFALLSSQLAKADSQEMAHEIHLQRRRVQSQKDKLY</sequence>
<dbReference type="AlphaFoldDB" id="A0A5M9MDY6"/>
<dbReference type="PANTHER" id="PTHR37535:SF3">
    <property type="entry name" value="FLUG DOMAIN-CONTAINING PROTEIN"/>
    <property type="match status" value="1"/>
</dbReference>
<dbReference type="VEuPathDB" id="FungiDB:EYZ11_006680"/>
<dbReference type="OrthoDB" id="4357582at2759"/>
<dbReference type="Proteomes" id="UP000324241">
    <property type="component" value="Unassembled WGS sequence"/>
</dbReference>
<evidence type="ECO:0000313" key="1">
    <source>
        <dbReference type="EMBL" id="KAA8645175.1"/>
    </source>
</evidence>
<name>A0A5M9MDY6_9EURO</name>
<dbReference type="RefSeq" id="XP_033424536.1">
    <property type="nucleotide sequence ID" value="XM_033573984.1"/>
</dbReference>
<gene>
    <name evidence="1" type="ORF">ATNIH1004_009392</name>
</gene>
<organism evidence="1 2">
    <name type="scientific">Aspergillus tanneri</name>
    <dbReference type="NCBI Taxonomy" id="1220188"/>
    <lineage>
        <taxon>Eukaryota</taxon>
        <taxon>Fungi</taxon>
        <taxon>Dikarya</taxon>
        <taxon>Ascomycota</taxon>
        <taxon>Pezizomycotina</taxon>
        <taxon>Eurotiomycetes</taxon>
        <taxon>Eurotiomycetidae</taxon>
        <taxon>Eurotiales</taxon>
        <taxon>Aspergillaceae</taxon>
        <taxon>Aspergillus</taxon>
        <taxon>Aspergillus subgen. Circumdati</taxon>
    </lineage>
</organism>
<proteinExistence type="predicted"/>